<proteinExistence type="predicted"/>
<protein>
    <recommendedName>
        <fullName evidence="1">Peptidoglycan binding-like domain-containing protein</fullName>
    </recommendedName>
</protein>
<dbReference type="InterPro" id="IPR002477">
    <property type="entry name" value="Peptidoglycan-bd-like"/>
</dbReference>
<dbReference type="Gene3D" id="1.10.101.10">
    <property type="entry name" value="PGBD-like superfamily/PGBD"/>
    <property type="match status" value="1"/>
</dbReference>
<feature type="domain" description="Peptidoglycan binding-like" evidence="1">
    <location>
        <begin position="48"/>
        <end position="91"/>
    </location>
</feature>
<dbReference type="InterPro" id="IPR036365">
    <property type="entry name" value="PGBD-like_sf"/>
</dbReference>
<dbReference type="Pfam" id="PF01471">
    <property type="entry name" value="PG_binding_1"/>
    <property type="match status" value="1"/>
</dbReference>
<dbReference type="Proteomes" id="UP001321477">
    <property type="component" value="Chromosome"/>
</dbReference>
<evidence type="ECO:0000259" key="1">
    <source>
        <dbReference type="Pfam" id="PF01471"/>
    </source>
</evidence>
<sequence length="138" mass="14659">MPATAAHAGTGSTGKGCTAHQYAYGGYASCIGNIQKMLNGISHVRGKTYGGYTLTVDNQFGANTKTNVRRFQSYVGLVSDGIVGPKTWHQLCRYAGTRSFAEHNASAAQKTAWNAAYHAGCWVDKPGPGASIIPIKKY</sequence>
<keyword evidence="3" id="KW-1185">Reference proteome</keyword>
<evidence type="ECO:0000313" key="3">
    <source>
        <dbReference type="Proteomes" id="UP001321477"/>
    </source>
</evidence>
<name>A0ABN6Y8S8_9MICO</name>
<dbReference type="InterPro" id="IPR036366">
    <property type="entry name" value="PGBDSf"/>
</dbReference>
<dbReference type="RefSeq" id="WP_286329346.1">
    <property type="nucleotide sequence ID" value="NZ_AP027734.1"/>
</dbReference>
<reference evidence="3" key="1">
    <citation type="journal article" date="2019" name="Int. J. Syst. Evol. Microbiol.">
        <title>The Global Catalogue of Microorganisms (GCM) 10K type strain sequencing project: providing services to taxonomists for standard genome sequencing and annotation.</title>
        <authorList>
            <consortium name="The Broad Institute Genomics Platform"/>
            <consortium name="The Broad Institute Genome Sequencing Center for Infectious Disease"/>
            <person name="Wu L."/>
            <person name="Ma J."/>
        </authorList>
    </citation>
    <scope>NUCLEOTIDE SEQUENCE [LARGE SCALE GENOMIC DNA]</scope>
    <source>
        <strain evidence="3">NBRC 109019</strain>
    </source>
</reference>
<organism evidence="2 3">
    <name type="scientific">Agromyces marinus</name>
    <dbReference type="NCBI Taxonomy" id="1389020"/>
    <lineage>
        <taxon>Bacteria</taxon>
        <taxon>Bacillati</taxon>
        <taxon>Actinomycetota</taxon>
        <taxon>Actinomycetes</taxon>
        <taxon>Micrococcales</taxon>
        <taxon>Microbacteriaceae</taxon>
        <taxon>Agromyces</taxon>
    </lineage>
</organism>
<accession>A0ABN6Y8S8</accession>
<dbReference type="EMBL" id="AP027734">
    <property type="protein sequence ID" value="BDZ53499.1"/>
    <property type="molecule type" value="Genomic_DNA"/>
</dbReference>
<dbReference type="SUPFAM" id="SSF47090">
    <property type="entry name" value="PGBD-like"/>
    <property type="match status" value="1"/>
</dbReference>
<evidence type="ECO:0000313" key="2">
    <source>
        <dbReference type="EMBL" id="BDZ53499.1"/>
    </source>
</evidence>
<gene>
    <name evidence="2" type="ORF">GCM10025870_05720</name>
</gene>